<dbReference type="CDD" id="cd00038">
    <property type="entry name" value="CAP_ED"/>
    <property type="match status" value="1"/>
</dbReference>
<dbReference type="InterPro" id="IPR018490">
    <property type="entry name" value="cNMP-bd_dom_sf"/>
</dbReference>
<evidence type="ECO:0000313" key="3">
    <source>
        <dbReference type="Proteomes" id="UP000320333"/>
    </source>
</evidence>
<dbReference type="PROSITE" id="PS00889">
    <property type="entry name" value="CNMP_BINDING_2"/>
    <property type="match status" value="1"/>
</dbReference>
<dbReference type="InterPro" id="IPR000595">
    <property type="entry name" value="cNMP-bd_dom"/>
</dbReference>
<dbReference type="Gene3D" id="2.60.120.10">
    <property type="entry name" value="Jelly Rolls"/>
    <property type="match status" value="1"/>
</dbReference>
<sequence length="237" mass="27014">MVMLCFSILGAALYASIVGTISSFSMGIDASGRLYKQKLDELKEYMGWKDLDEITQRKVLRYYELKYRGKFFEEATLLNEMNESLRMEITVHNCKQLISKVPFLNREMGDGRDHIFLGRLATSLTAAFFIPGDSIVTAGDIGTEIFFILKGTVRILVSGNVVGQMSDGAFFGELALIANIPRTATVQAISSCTLYRLTRMDLMRILPEFEDMQQRMDVIYQQRMEKVRLEQLQRGEK</sequence>
<dbReference type="EMBL" id="QEAP01001075">
    <property type="protein sequence ID" value="TPX52110.1"/>
    <property type="molecule type" value="Genomic_DNA"/>
</dbReference>
<feature type="domain" description="Cyclic nucleotide-binding" evidence="1">
    <location>
        <begin position="119"/>
        <end position="223"/>
    </location>
</feature>
<protein>
    <recommendedName>
        <fullName evidence="1">Cyclic nucleotide-binding domain-containing protein</fullName>
    </recommendedName>
</protein>
<dbReference type="GO" id="GO:0003254">
    <property type="term" value="P:regulation of membrane depolarization"/>
    <property type="evidence" value="ECO:0007669"/>
    <property type="project" value="TreeGrafter"/>
</dbReference>
<dbReference type="PANTHER" id="PTHR45689:SF5">
    <property type="entry name" value="I[[H]] CHANNEL, ISOFORM E"/>
    <property type="match status" value="1"/>
</dbReference>
<dbReference type="GO" id="GO:0005249">
    <property type="term" value="F:voltage-gated potassium channel activity"/>
    <property type="evidence" value="ECO:0007669"/>
    <property type="project" value="TreeGrafter"/>
</dbReference>
<name>A0A507DMJ0_9FUNG</name>
<evidence type="ECO:0000313" key="2">
    <source>
        <dbReference type="EMBL" id="TPX52110.1"/>
    </source>
</evidence>
<dbReference type="Gene3D" id="1.10.287.630">
    <property type="entry name" value="Helix hairpin bin"/>
    <property type="match status" value="1"/>
</dbReference>
<accession>A0A507DMJ0</accession>
<dbReference type="OrthoDB" id="2152421at2759"/>
<dbReference type="PROSITE" id="PS00888">
    <property type="entry name" value="CNMP_BINDING_1"/>
    <property type="match status" value="1"/>
</dbReference>
<organism evidence="2 3">
    <name type="scientific">Chytriomyces confervae</name>
    <dbReference type="NCBI Taxonomy" id="246404"/>
    <lineage>
        <taxon>Eukaryota</taxon>
        <taxon>Fungi</taxon>
        <taxon>Fungi incertae sedis</taxon>
        <taxon>Chytridiomycota</taxon>
        <taxon>Chytridiomycota incertae sedis</taxon>
        <taxon>Chytridiomycetes</taxon>
        <taxon>Chytridiales</taxon>
        <taxon>Chytriomycetaceae</taxon>
        <taxon>Chytriomyces</taxon>
    </lineage>
</organism>
<evidence type="ECO:0000259" key="1">
    <source>
        <dbReference type="PROSITE" id="PS50042"/>
    </source>
</evidence>
<reference evidence="2 3" key="1">
    <citation type="journal article" date="2019" name="Sci. Rep.">
        <title>Comparative genomics of chytrid fungi reveal insights into the obligate biotrophic and pathogenic lifestyle of Synchytrium endobioticum.</title>
        <authorList>
            <person name="van de Vossenberg B.T.L.H."/>
            <person name="Warris S."/>
            <person name="Nguyen H.D.T."/>
            <person name="van Gent-Pelzer M.P.E."/>
            <person name="Joly D.L."/>
            <person name="van de Geest H.C."/>
            <person name="Bonants P.J.M."/>
            <person name="Smith D.S."/>
            <person name="Levesque C.A."/>
            <person name="van der Lee T.A.J."/>
        </authorList>
    </citation>
    <scope>NUCLEOTIDE SEQUENCE [LARGE SCALE GENOMIC DNA]</scope>
    <source>
        <strain evidence="2 3">CBS 675.73</strain>
    </source>
</reference>
<gene>
    <name evidence="2" type="ORF">CcCBS67573_g09938</name>
</gene>
<dbReference type="SMART" id="SM00100">
    <property type="entry name" value="cNMP"/>
    <property type="match status" value="1"/>
</dbReference>
<dbReference type="InterPro" id="IPR014710">
    <property type="entry name" value="RmlC-like_jellyroll"/>
</dbReference>
<keyword evidence="3" id="KW-1185">Reference proteome</keyword>
<comment type="caution">
    <text evidence="2">The sequence shown here is derived from an EMBL/GenBank/DDBJ whole genome shotgun (WGS) entry which is preliminary data.</text>
</comment>
<dbReference type="InterPro" id="IPR051413">
    <property type="entry name" value="K/Na_HCN_channel"/>
</dbReference>
<dbReference type="PROSITE" id="PS50042">
    <property type="entry name" value="CNMP_BINDING_3"/>
    <property type="match status" value="1"/>
</dbReference>
<dbReference type="Pfam" id="PF00027">
    <property type="entry name" value="cNMP_binding"/>
    <property type="match status" value="1"/>
</dbReference>
<dbReference type="InterPro" id="IPR018488">
    <property type="entry name" value="cNMP-bd_CS"/>
</dbReference>
<dbReference type="GO" id="GO:0098855">
    <property type="term" value="C:HCN channel complex"/>
    <property type="evidence" value="ECO:0007669"/>
    <property type="project" value="TreeGrafter"/>
</dbReference>
<dbReference type="PANTHER" id="PTHR45689">
    <property type="entry name" value="I[[H]] CHANNEL, ISOFORM E"/>
    <property type="match status" value="1"/>
</dbReference>
<dbReference type="Proteomes" id="UP000320333">
    <property type="component" value="Unassembled WGS sequence"/>
</dbReference>
<proteinExistence type="predicted"/>
<dbReference type="PRINTS" id="PR00103">
    <property type="entry name" value="CAMPKINASE"/>
</dbReference>
<dbReference type="SUPFAM" id="SSF51206">
    <property type="entry name" value="cAMP-binding domain-like"/>
    <property type="match status" value="1"/>
</dbReference>
<dbReference type="GO" id="GO:0035725">
    <property type="term" value="P:sodium ion transmembrane transport"/>
    <property type="evidence" value="ECO:0007669"/>
    <property type="project" value="TreeGrafter"/>
</dbReference>
<dbReference type="AlphaFoldDB" id="A0A507DMJ0"/>